<evidence type="ECO:0000256" key="1">
    <source>
        <dbReference type="ARBA" id="ARBA00004496"/>
    </source>
</evidence>
<feature type="domain" description="RecX third three-helical" evidence="5">
    <location>
        <begin position="155"/>
        <end position="200"/>
    </location>
</feature>
<dbReference type="Gene3D" id="1.10.10.10">
    <property type="entry name" value="Winged helix-like DNA-binding domain superfamily/Winged helix DNA-binding domain"/>
    <property type="match status" value="2"/>
</dbReference>
<dbReference type="Pfam" id="PF21982">
    <property type="entry name" value="RecX_HTH1"/>
    <property type="match status" value="1"/>
</dbReference>
<dbReference type="PANTHER" id="PTHR33602">
    <property type="entry name" value="REGULATORY PROTEIN RECX FAMILY PROTEIN"/>
    <property type="match status" value="1"/>
</dbReference>
<dbReference type="Pfam" id="PF21981">
    <property type="entry name" value="RecX_HTH3"/>
    <property type="match status" value="1"/>
</dbReference>
<evidence type="ECO:0000259" key="5">
    <source>
        <dbReference type="Pfam" id="PF21981"/>
    </source>
</evidence>
<keyword evidence="4" id="KW-0963">Cytoplasm</keyword>
<comment type="caution">
    <text evidence="7">The sequence shown here is derived from an EMBL/GenBank/DDBJ whole genome shotgun (WGS) entry which is preliminary data.</text>
</comment>
<evidence type="ECO:0000313" key="7">
    <source>
        <dbReference type="EMBL" id="KKW27153.1"/>
    </source>
</evidence>
<dbReference type="Proteomes" id="UP000034913">
    <property type="component" value="Unassembled WGS sequence"/>
</dbReference>
<evidence type="ECO:0000256" key="2">
    <source>
        <dbReference type="ARBA" id="ARBA00009695"/>
    </source>
</evidence>
<dbReference type="InterPro" id="IPR003783">
    <property type="entry name" value="Regulatory_RecX"/>
</dbReference>
<gene>
    <name evidence="7" type="ORF">VF00_C0001G0088</name>
</gene>
<dbReference type="InterPro" id="IPR053926">
    <property type="entry name" value="RecX_HTH_1st"/>
</dbReference>
<name>A0A0G1X7K8_UNCK3</name>
<proteinExistence type="inferred from homology"/>
<organism evidence="7 8">
    <name type="scientific">candidate division Kazan bacterium GW2011_GWB1_52_7</name>
    <dbReference type="NCBI Taxonomy" id="1620414"/>
    <lineage>
        <taxon>Bacteria</taxon>
        <taxon>Bacteria division Kazan-3B-28</taxon>
    </lineage>
</organism>
<evidence type="ECO:0000256" key="4">
    <source>
        <dbReference type="ARBA" id="ARBA00022490"/>
    </source>
</evidence>
<dbReference type="AlphaFoldDB" id="A0A0G1X7K8"/>
<dbReference type="GO" id="GO:0005737">
    <property type="term" value="C:cytoplasm"/>
    <property type="evidence" value="ECO:0007669"/>
    <property type="project" value="UniProtKB-SubCell"/>
</dbReference>
<dbReference type="InterPro" id="IPR053925">
    <property type="entry name" value="RecX_HTH_3rd"/>
</dbReference>
<comment type="similarity">
    <text evidence="2">Belongs to the RecX family.</text>
</comment>
<feature type="domain" description="RecX first three-helical" evidence="6">
    <location>
        <begin position="61"/>
        <end position="99"/>
    </location>
</feature>
<protein>
    <recommendedName>
        <fullName evidence="3">Regulatory protein RecX</fullName>
    </recommendedName>
</protein>
<evidence type="ECO:0000313" key="8">
    <source>
        <dbReference type="Proteomes" id="UP000034913"/>
    </source>
</evidence>
<accession>A0A0G1X7K8</accession>
<dbReference type="EMBL" id="LCRB01000001">
    <property type="protein sequence ID" value="KKW27153.1"/>
    <property type="molecule type" value="Genomic_DNA"/>
</dbReference>
<evidence type="ECO:0000259" key="6">
    <source>
        <dbReference type="Pfam" id="PF21982"/>
    </source>
</evidence>
<sequence>MQITKLTTQVKNPERVSLYVDGRFFRGLDKLVAMRLGLKPGLTLTPTLVQRLEEHQTQSNAWETALRSVAHSPKSTAVMRRKLLQKFPAAIVTETITRLVEGQILNDSALASHLANHYSAGGHRSRKQIWALLKTKQLSDPDIRSALDQLDGTHELQAAQRLADKKNHQWRALAWADRYQKIAGYLAQRGFPYAIIKQVVTKDSLETQ</sequence>
<dbReference type="GO" id="GO:0006282">
    <property type="term" value="P:regulation of DNA repair"/>
    <property type="evidence" value="ECO:0007669"/>
    <property type="project" value="InterPro"/>
</dbReference>
<evidence type="ECO:0000256" key="3">
    <source>
        <dbReference type="ARBA" id="ARBA00018111"/>
    </source>
</evidence>
<reference evidence="7 8" key="1">
    <citation type="journal article" date="2015" name="Nature">
        <title>rRNA introns, odd ribosomes, and small enigmatic genomes across a large radiation of phyla.</title>
        <authorList>
            <person name="Brown C.T."/>
            <person name="Hug L.A."/>
            <person name="Thomas B.C."/>
            <person name="Sharon I."/>
            <person name="Castelle C.J."/>
            <person name="Singh A."/>
            <person name="Wilkins M.J."/>
            <person name="Williams K.H."/>
            <person name="Banfield J.F."/>
        </authorList>
    </citation>
    <scope>NUCLEOTIDE SEQUENCE [LARGE SCALE GENOMIC DNA]</scope>
</reference>
<comment type="subcellular location">
    <subcellularLocation>
        <location evidence="1">Cytoplasm</location>
    </subcellularLocation>
</comment>
<dbReference type="InterPro" id="IPR036388">
    <property type="entry name" value="WH-like_DNA-bd_sf"/>
</dbReference>
<dbReference type="PANTHER" id="PTHR33602:SF1">
    <property type="entry name" value="REGULATORY PROTEIN RECX FAMILY PROTEIN"/>
    <property type="match status" value="1"/>
</dbReference>